<evidence type="ECO:0000256" key="3">
    <source>
        <dbReference type="ARBA" id="ARBA00024356"/>
    </source>
</evidence>
<dbReference type="GO" id="GO:0016798">
    <property type="term" value="F:hydrolase activity, acting on glycosyl bonds"/>
    <property type="evidence" value="ECO:0007669"/>
    <property type="project" value="UniProtKB-KW"/>
</dbReference>
<dbReference type="AlphaFoldDB" id="A0A7C4GBF8"/>
<dbReference type="Pfam" id="PF04041">
    <property type="entry name" value="Glyco_hydro_130"/>
    <property type="match status" value="1"/>
</dbReference>
<comment type="caution">
    <text evidence="4">The sequence shown here is derived from an EMBL/GenBank/DDBJ whole genome shotgun (WGS) entry which is preliminary data.</text>
</comment>
<comment type="similarity">
    <text evidence="3">Belongs to the glycosyl hydrolase 130 family.</text>
</comment>
<protein>
    <submittedName>
        <fullName evidence="4">Glycosidase</fullName>
    </submittedName>
</protein>
<gene>
    <name evidence="4" type="ORF">ENS41_06605</name>
</gene>
<evidence type="ECO:0000256" key="2">
    <source>
        <dbReference type="ARBA" id="ARBA00022679"/>
    </source>
</evidence>
<dbReference type="GO" id="GO:0016757">
    <property type="term" value="F:glycosyltransferase activity"/>
    <property type="evidence" value="ECO:0007669"/>
    <property type="project" value="UniProtKB-KW"/>
</dbReference>
<dbReference type="InterPro" id="IPR023296">
    <property type="entry name" value="Glyco_hydro_beta-prop_sf"/>
</dbReference>
<dbReference type="PANTHER" id="PTHR34106:SF5">
    <property type="entry name" value="GLYCOSIDASE"/>
    <property type="match status" value="1"/>
</dbReference>
<dbReference type="PANTHER" id="PTHR34106">
    <property type="entry name" value="GLYCOSIDASE"/>
    <property type="match status" value="1"/>
</dbReference>
<dbReference type="CDD" id="cd18615">
    <property type="entry name" value="GH130"/>
    <property type="match status" value="1"/>
</dbReference>
<dbReference type="EMBL" id="DSUT01000142">
    <property type="protein sequence ID" value="HGK28610.1"/>
    <property type="molecule type" value="Genomic_DNA"/>
</dbReference>
<dbReference type="Gene3D" id="2.115.10.20">
    <property type="entry name" value="Glycosyl hydrolase domain, family 43"/>
    <property type="match status" value="1"/>
</dbReference>
<organism evidence="4">
    <name type="scientific">candidate division WOR-3 bacterium</name>
    <dbReference type="NCBI Taxonomy" id="2052148"/>
    <lineage>
        <taxon>Bacteria</taxon>
        <taxon>Bacteria division WOR-3</taxon>
    </lineage>
</organism>
<evidence type="ECO:0000313" key="4">
    <source>
        <dbReference type="EMBL" id="HGK28610.1"/>
    </source>
</evidence>
<dbReference type="PIRSF" id="PIRSF016202">
    <property type="entry name" value="PH1107"/>
    <property type="match status" value="1"/>
</dbReference>
<keyword evidence="4" id="KW-0326">Glycosidase</keyword>
<keyword evidence="1" id="KW-0328">Glycosyltransferase</keyword>
<keyword evidence="2" id="KW-0808">Transferase</keyword>
<reference evidence="4" key="1">
    <citation type="journal article" date="2020" name="mSystems">
        <title>Genome- and Community-Level Interaction Insights into Carbon Utilization and Element Cycling Functions of Hydrothermarchaeota in Hydrothermal Sediment.</title>
        <authorList>
            <person name="Zhou Z."/>
            <person name="Liu Y."/>
            <person name="Xu W."/>
            <person name="Pan J."/>
            <person name="Luo Z.H."/>
            <person name="Li M."/>
        </authorList>
    </citation>
    <scope>NUCLEOTIDE SEQUENCE [LARGE SCALE GENOMIC DNA]</scope>
    <source>
        <strain evidence="4">SpSt-488</strain>
    </source>
</reference>
<accession>A0A7C4GBF8</accession>
<proteinExistence type="inferred from homology"/>
<sequence length="315" mass="35164">MTPDPRRLLFQRSGRNPILTAADWPYTVNSVFNPGAVRLVDGTTLLLCRVEDRTGVSHLCVARSADGVGGWQIDPEPTLRPDPCRPEEVWGIEDPRITWVEELERYAVVYTAYSPAGPAVALALTRDFREFERLGAVMTPEDKDAALLPRRINGRWLMVHRPTTGAEANIYISESPDLIHWGRHHLALAHRQGPWWDTSRVGLASPPIETAAGWLMLYHGVKNTAAGCLYRVGLALFDLEEPWRCRRRGAEWVMGPIEPYERSGDVSDVVFPCGHTLGEDGDRLNVYYGAADSCIGLASTRVSALLAWLERHSTE</sequence>
<evidence type="ECO:0000256" key="1">
    <source>
        <dbReference type="ARBA" id="ARBA00022676"/>
    </source>
</evidence>
<name>A0A7C4GBF8_UNCW3</name>
<dbReference type="InterPro" id="IPR007184">
    <property type="entry name" value="Mannoside_phosphorylase"/>
</dbReference>
<keyword evidence="4" id="KW-0378">Hydrolase</keyword>
<dbReference type="SUPFAM" id="SSF75005">
    <property type="entry name" value="Arabinanase/levansucrase/invertase"/>
    <property type="match status" value="1"/>
</dbReference>